<dbReference type="PRINTS" id="PR00131">
    <property type="entry name" value="GLHYDRLASE1"/>
</dbReference>
<sequence>MIMTGMTMFYTDILVSETHEERSRNLNSNTTDALVLTSSTTPAHNAPLALSRRPKSAAAHGVTIDGWSDTKQRSFKDDFKFGVSTAAYQVEGAWDTDGKGESIWDRYMHSHPELIADGRNGDVACDSYHKYKRDVELLRELGVDYYRFSISWPRVLPSGFPHDQNEHGFQYYDSLIDELLHYNITPMITLYHYDLPQKLQDLGGWVNPLSIDWFEDYARVVFNKYAHKVPYWITINQPNAICIYGYGDTMLAPGINIKGVTEYQCAKNILLAHAKVFRLYEREFKKKYKVTSTSVYYTSLLRDSEPKLGIGVYLDPIWSKDGDFSPVVKKIIEKKSKQQGFYRSRLPTLSPEEIKLLKGSADFLGVNHYTTFLIKPSTKNIHSPSYADDIGVDLVYGEQWEKSASQWLRSAPYGLYKLCIFLNLRYDYPTMFITENGWSTKTGLWDRSRAENMRRYLNALLLAIEDGTEVMGYTVWSLIDNIEWIAGSSERFGLYEVDFESEEKTRTARLSAHVYKRIIKKRIIEDNWEPKNLKISKPKRVDL</sequence>
<evidence type="ECO:0000256" key="4">
    <source>
        <dbReference type="RuleBase" id="RU003690"/>
    </source>
</evidence>
<proteinExistence type="inferred from homology"/>
<evidence type="ECO:0000313" key="6">
    <source>
        <dbReference type="Proteomes" id="UP000053268"/>
    </source>
</evidence>
<dbReference type="InterPro" id="IPR001360">
    <property type="entry name" value="Glyco_hydro_1"/>
</dbReference>
<reference evidence="5 6" key="1">
    <citation type="journal article" date="2015" name="Nat. Commun.">
        <title>Outbred genome sequencing and CRISPR/Cas9 gene editing in butterflies.</title>
        <authorList>
            <person name="Li X."/>
            <person name="Fan D."/>
            <person name="Zhang W."/>
            <person name="Liu G."/>
            <person name="Zhang L."/>
            <person name="Zhao L."/>
            <person name="Fang X."/>
            <person name="Chen L."/>
            <person name="Dong Y."/>
            <person name="Chen Y."/>
            <person name="Ding Y."/>
            <person name="Zhao R."/>
            <person name="Feng M."/>
            <person name="Zhu Y."/>
            <person name="Feng Y."/>
            <person name="Jiang X."/>
            <person name="Zhu D."/>
            <person name="Xiang H."/>
            <person name="Feng X."/>
            <person name="Li S."/>
            <person name="Wang J."/>
            <person name="Zhang G."/>
            <person name="Kronforst M.R."/>
            <person name="Wang W."/>
        </authorList>
    </citation>
    <scope>NUCLEOTIDE SEQUENCE [LARGE SCALE GENOMIC DNA]</scope>
    <source>
        <strain evidence="5">Ya'a_city_454_Px</strain>
        <tissue evidence="5">Whole body</tissue>
    </source>
</reference>
<dbReference type="PROSITE" id="PS00653">
    <property type="entry name" value="GLYCOSYL_HYDROL_F1_2"/>
    <property type="match status" value="1"/>
</dbReference>
<accession>A0A194PLT4</accession>
<keyword evidence="6" id="KW-1185">Reference proteome</keyword>
<dbReference type="STRING" id="66420.A0A194PLT4"/>
<organism evidence="5 6">
    <name type="scientific">Papilio xuthus</name>
    <name type="common">Asian swallowtail butterfly</name>
    <dbReference type="NCBI Taxonomy" id="66420"/>
    <lineage>
        <taxon>Eukaryota</taxon>
        <taxon>Metazoa</taxon>
        <taxon>Ecdysozoa</taxon>
        <taxon>Arthropoda</taxon>
        <taxon>Hexapoda</taxon>
        <taxon>Insecta</taxon>
        <taxon>Pterygota</taxon>
        <taxon>Neoptera</taxon>
        <taxon>Endopterygota</taxon>
        <taxon>Lepidoptera</taxon>
        <taxon>Glossata</taxon>
        <taxon>Ditrysia</taxon>
        <taxon>Papilionoidea</taxon>
        <taxon>Papilionidae</taxon>
        <taxon>Papilioninae</taxon>
        <taxon>Papilio</taxon>
    </lineage>
</organism>
<dbReference type="EMBL" id="KQ459601">
    <property type="protein sequence ID" value="KPI93699.1"/>
    <property type="molecule type" value="Genomic_DNA"/>
</dbReference>
<dbReference type="InterPro" id="IPR033132">
    <property type="entry name" value="GH_1_N_CS"/>
</dbReference>
<keyword evidence="3" id="KW-0326">Glycosidase</keyword>
<evidence type="ECO:0000256" key="2">
    <source>
        <dbReference type="ARBA" id="ARBA00022801"/>
    </source>
</evidence>
<dbReference type="PANTHER" id="PTHR10353">
    <property type="entry name" value="GLYCOSYL HYDROLASE"/>
    <property type="match status" value="1"/>
</dbReference>
<dbReference type="SUPFAM" id="SSF51445">
    <property type="entry name" value="(Trans)glycosidases"/>
    <property type="match status" value="1"/>
</dbReference>
<dbReference type="PANTHER" id="PTHR10353:SF36">
    <property type="entry name" value="LP05116P"/>
    <property type="match status" value="1"/>
</dbReference>
<dbReference type="Proteomes" id="UP000053268">
    <property type="component" value="Unassembled WGS sequence"/>
</dbReference>
<dbReference type="GO" id="GO:0005975">
    <property type="term" value="P:carbohydrate metabolic process"/>
    <property type="evidence" value="ECO:0007669"/>
    <property type="project" value="InterPro"/>
</dbReference>
<gene>
    <name evidence="5" type="ORF">RR46_12864</name>
</gene>
<dbReference type="InterPro" id="IPR017853">
    <property type="entry name" value="GH"/>
</dbReference>
<dbReference type="Gene3D" id="3.20.20.80">
    <property type="entry name" value="Glycosidases"/>
    <property type="match status" value="1"/>
</dbReference>
<dbReference type="GO" id="GO:0008422">
    <property type="term" value="F:beta-glucosidase activity"/>
    <property type="evidence" value="ECO:0007669"/>
    <property type="project" value="TreeGrafter"/>
</dbReference>
<evidence type="ECO:0000256" key="3">
    <source>
        <dbReference type="ARBA" id="ARBA00023295"/>
    </source>
</evidence>
<evidence type="ECO:0000313" key="5">
    <source>
        <dbReference type="EMBL" id="KPI93699.1"/>
    </source>
</evidence>
<evidence type="ECO:0000256" key="1">
    <source>
        <dbReference type="ARBA" id="ARBA00010838"/>
    </source>
</evidence>
<comment type="similarity">
    <text evidence="1 4">Belongs to the glycosyl hydrolase 1 family.</text>
</comment>
<protein>
    <submittedName>
        <fullName evidence="5">Myrosinase 1</fullName>
    </submittedName>
</protein>
<name>A0A194PLT4_PAPXU</name>
<dbReference type="AlphaFoldDB" id="A0A194PLT4"/>
<keyword evidence="2" id="KW-0378">Hydrolase</keyword>
<dbReference type="Pfam" id="PF00232">
    <property type="entry name" value="Glyco_hydro_1"/>
    <property type="match status" value="1"/>
</dbReference>